<dbReference type="EMBL" id="JBHSGU010000019">
    <property type="protein sequence ID" value="MFC4701610.1"/>
    <property type="molecule type" value="Genomic_DNA"/>
</dbReference>
<feature type="transmembrane region" description="Helical" evidence="1">
    <location>
        <begin position="39"/>
        <end position="60"/>
    </location>
</feature>
<evidence type="ECO:0000313" key="2">
    <source>
        <dbReference type="EMBL" id="MFC4701610.1"/>
    </source>
</evidence>
<keyword evidence="1" id="KW-0812">Transmembrane</keyword>
<keyword evidence="3" id="KW-1185">Reference proteome</keyword>
<dbReference type="Proteomes" id="UP001595897">
    <property type="component" value="Unassembled WGS sequence"/>
</dbReference>
<organism evidence="2 3">
    <name type="scientific">Glaciecola siphonariae</name>
    <dbReference type="NCBI Taxonomy" id="521012"/>
    <lineage>
        <taxon>Bacteria</taxon>
        <taxon>Pseudomonadati</taxon>
        <taxon>Pseudomonadota</taxon>
        <taxon>Gammaproteobacteria</taxon>
        <taxon>Alteromonadales</taxon>
        <taxon>Alteromonadaceae</taxon>
        <taxon>Glaciecola</taxon>
    </lineage>
</organism>
<reference evidence="3" key="1">
    <citation type="journal article" date="2019" name="Int. J. Syst. Evol. Microbiol.">
        <title>The Global Catalogue of Microorganisms (GCM) 10K type strain sequencing project: providing services to taxonomists for standard genome sequencing and annotation.</title>
        <authorList>
            <consortium name="The Broad Institute Genomics Platform"/>
            <consortium name="The Broad Institute Genome Sequencing Center for Infectious Disease"/>
            <person name="Wu L."/>
            <person name="Ma J."/>
        </authorList>
    </citation>
    <scope>NUCLEOTIDE SEQUENCE [LARGE SCALE GENOMIC DNA]</scope>
    <source>
        <strain evidence="3">KACC 12507</strain>
    </source>
</reference>
<name>A0ABV9LZ67_9ALTE</name>
<sequence length="71" mass="7856">MNINATLFGQIAIVLAIFFAVVGYFLGRRKSKSPVLVSFCGFLCGFFPPFGLVFLLVLLLRKDIPKNEESA</sequence>
<dbReference type="RefSeq" id="WP_382410254.1">
    <property type="nucleotide sequence ID" value="NZ_JBHSGU010000019.1"/>
</dbReference>
<evidence type="ECO:0000256" key="1">
    <source>
        <dbReference type="SAM" id="Phobius"/>
    </source>
</evidence>
<evidence type="ECO:0000313" key="3">
    <source>
        <dbReference type="Proteomes" id="UP001595897"/>
    </source>
</evidence>
<feature type="transmembrane region" description="Helical" evidence="1">
    <location>
        <begin position="6"/>
        <end position="27"/>
    </location>
</feature>
<proteinExistence type="predicted"/>
<keyword evidence="1" id="KW-0472">Membrane</keyword>
<comment type="caution">
    <text evidence="2">The sequence shown here is derived from an EMBL/GenBank/DDBJ whole genome shotgun (WGS) entry which is preliminary data.</text>
</comment>
<accession>A0ABV9LZ67</accession>
<gene>
    <name evidence="2" type="ORF">ACFO4O_15755</name>
</gene>
<keyword evidence="1" id="KW-1133">Transmembrane helix</keyword>
<protein>
    <submittedName>
        <fullName evidence="2">Uncharacterized protein</fullName>
    </submittedName>
</protein>